<feature type="compositionally biased region" description="Polar residues" evidence="4">
    <location>
        <begin position="353"/>
        <end position="364"/>
    </location>
</feature>
<evidence type="ECO:0000259" key="5">
    <source>
        <dbReference type="Pfam" id="PF01693"/>
    </source>
</evidence>
<dbReference type="InterPro" id="IPR003653">
    <property type="entry name" value="Peptidase_C48_C"/>
</dbReference>
<feature type="region of interest" description="Disordered" evidence="4">
    <location>
        <begin position="786"/>
        <end position="806"/>
    </location>
</feature>
<feature type="domain" description="Ubiquitin-like protease family profile" evidence="6">
    <location>
        <begin position="633"/>
        <end position="729"/>
    </location>
</feature>
<feature type="region of interest" description="Disordered" evidence="4">
    <location>
        <begin position="333"/>
        <end position="366"/>
    </location>
</feature>
<name>A0ABU6Y1P8_9FABA</name>
<comment type="caution">
    <text evidence="7">The sequence shown here is derived from an EMBL/GenBank/DDBJ whole genome shotgun (WGS) entry which is preliminary data.</text>
</comment>
<proteinExistence type="inferred from homology"/>
<reference evidence="7 8" key="1">
    <citation type="journal article" date="2023" name="Plants (Basel)">
        <title>Bridging the Gap: Combining Genomics and Transcriptomics Approaches to Understand Stylosanthes scabra, an Orphan Legume from the Brazilian Caatinga.</title>
        <authorList>
            <person name="Ferreira-Neto J.R.C."/>
            <person name="da Silva M.D."/>
            <person name="Binneck E."/>
            <person name="de Melo N.F."/>
            <person name="da Silva R.H."/>
            <person name="de Melo A.L.T.M."/>
            <person name="Pandolfi V."/>
            <person name="Bustamante F.O."/>
            <person name="Brasileiro-Vidal A.C."/>
            <person name="Benko-Iseppon A.M."/>
        </authorList>
    </citation>
    <scope>NUCLEOTIDE SEQUENCE [LARGE SCALE GENOMIC DNA]</scope>
    <source>
        <tissue evidence="7">Leaves</tissue>
    </source>
</reference>
<evidence type="ECO:0000256" key="3">
    <source>
        <dbReference type="ARBA" id="ARBA00022801"/>
    </source>
</evidence>
<dbReference type="InterPro" id="IPR009027">
    <property type="entry name" value="Ribosomal_bL9/RNase_H1_N"/>
</dbReference>
<dbReference type="SUPFAM" id="SSF55658">
    <property type="entry name" value="L9 N-domain-like"/>
    <property type="match status" value="1"/>
</dbReference>
<evidence type="ECO:0000259" key="6">
    <source>
        <dbReference type="Pfam" id="PF02902"/>
    </source>
</evidence>
<sequence length="806" mass="91301">MEGKYSHYAVRVGRVPGIYTSWEEAEPQVTGFPFAKFKGFKSLGEALKYMQHGKEKKEKGPLRNVDSLTPQMRNMGVGSSQGGSSWHDGSSQGGSSPGGSPATRFGRSIPSIPIGSVDVDFVPETQLGGFLIAEDMVQYLVRACTKLNMPWPIVEGREFYSAYGVRMFCFTAALRCNERGLNLKVEGCISAEQSRARDNAAYKLLDVLLRHTGNSILDFNYRRLCAAQQQVQELQEAHDREVPERVRELEEKCEALTKEIEKYHKVSGVAVNPHVIVNDVFVRGNHAKERFSECKGKVTEAMRSRDRRANTKATASLWSHFFFYGHEGAADDCRRRGEHSGGGDSPYLARPKTGSNGDPSNGFASSHFDHEIAARDESLTSALKAHAALLYEHGKAVEVLAAKVSDLEAEIRSPPLTQIPQEGQTLRDLCNIHQSGDGFVLVEEGDGFVFGDLSGILEEQHGAGNQRSCKRRLEFVNFTSEDMDILYSIKQRYIGCPFAFLSHNKPKMLAEETPACLDLIFRPSAGIRFVGTELAVAAYIFSNHRDDKKILYTDSHCDGSRKRLWSLIPGRELFDDVLNMVVGMCTRDKADKTKWWLPTTFSQMIVNPEQYTRPTMEYIIERYMGIANRLHEIYVPMHCRNHWYLVIVDVWNNRLVYLDSFKSQDPKEVMLRVGQMKEVARYLEGMLQEARFWENPDPHRRPVYNYEVFYPYTGQQAPGSMDCRVWVCQWMINSHLWLDFRLEEVNDFTRMTLAVDLVTNPTNPIAETISDRALNYRDAAMLRDYKSQSATKKKGKSPQTSSSPTI</sequence>
<dbReference type="Pfam" id="PF01693">
    <property type="entry name" value="Cauli_VI"/>
    <property type="match status" value="1"/>
</dbReference>
<dbReference type="EMBL" id="JASCZI010241671">
    <property type="protein sequence ID" value="MED6204235.1"/>
    <property type="molecule type" value="Genomic_DNA"/>
</dbReference>
<keyword evidence="2" id="KW-0645">Protease</keyword>
<feature type="domain" description="Ribonuclease H1 N-terminal" evidence="5">
    <location>
        <begin position="8"/>
        <end position="49"/>
    </location>
</feature>
<evidence type="ECO:0000256" key="1">
    <source>
        <dbReference type="ARBA" id="ARBA00005234"/>
    </source>
</evidence>
<dbReference type="InterPro" id="IPR037056">
    <property type="entry name" value="RNase_H1_N_sf"/>
</dbReference>
<keyword evidence="8" id="KW-1185">Reference proteome</keyword>
<evidence type="ECO:0000313" key="8">
    <source>
        <dbReference type="Proteomes" id="UP001341840"/>
    </source>
</evidence>
<feature type="compositionally biased region" description="Polar residues" evidence="4">
    <location>
        <begin position="797"/>
        <end position="806"/>
    </location>
</feature>
<dbReference type="Proteomes" id="UP001341840">
    <property type="component" value="Unassembled WGS sequence"/>
</dbReference>
<evidence type="ECO:0008006" key="9">
    <source>
        <dbReference type="Google" id="ProtNLM"/>
    </source>
</evidence>
<comment type="similarity">
    <text evidence="1">Belongs to the peptidase C48 family.</text>
</comment>
<feature type="region of interest" description="Disordered" evidence="4">
    <location>
        <begin position="51"/>
        <end position="105"/>
    </location>
</feature>
<dbReference type="Gene3D" id="3.40.395.10">
    <property type="entry name" value="Adenoviral Proteinase, Chain A"/>
    <property type="match status" value="1"/>
</dbReference>
<dbReference type="SUPFAM" id="SSF54001">
    <property type="entry name" value="Cysteine proteinases"/>
    <property type="match status" value="1"/>
</dbReference>
<gene>
    <name evidence="7" type="ORF">PIB30_007347</name>
</gene>
<evidence type="ECO:0000256" key="2">
    <source>
        <dbReference type="ARBA" id="ARBA00022670"/>
    </source>
</evidence>
<accession>A0ABU6Y1P8</accession>
<dbReference type="InterPro" id="IPR038765">
    <property type="entry name" value="Papain-like_cys_pep_sf"/>
</dbReference>
<dbReference type="InterPro" id="IPR011320">
    <property type="entry name" value="RNase_H1_N"/>
</dbReference>
<evidence type="ECO:0000256" key="4">
    <source>
        <dbReference type="SAM" id="MobiDB-lite"/>
    </source>
</evidence>
<keyword evidence="3" id="KW-0378">Hydrolase</keyword>
<feature type="compositionally biased region" description="Basic and acidic residues" evidence="4">
    <location>
        <begin position="52"/>
        <end position="61"/>
    </location>
</feature>
<dbReference type="Gene3D" id="3.40.970.10">
    <property type="entry name" value="Ribonuclease H1, N-terminal domain"/>
    <property type="match status" value="1"/>
</dbReference>
<organism evidence="7 8">
    <name type="scientific">Stylosanthes scabra</name>
    <dbReference type="NCBI Taxonomy" id="79078"/>
    <lineage>
        <taxon>Eukaryota</taxon>
        <taxon>Viridiplantae</taxon>
        <taxon>Streptophyta</taxon>
        <taxon>Embryophyta</taxon>
        <taxon>Tracheophyta</taxon>
        <taxon>Spermatophyta</taxon>
        <taxon>Magnoliopsida</taxon>
        <taxon>eudicotyledons</taxon>
        <taxon>Gunneridae</taxon>
        <taxon>Pentapetalae</taxon>
        <taxon>rosids</taxon>
        <taxon>fabids</taxon>
        <taxon>Fabales</taxon>
        <taxon>Fabaceae</taxon>
        <taxon>Papilionoideae</taxon>
        <taxon>50 kb inversion clade</taxon>
        <taxon>dalbergioids sensu lato</taxon>
        <taxon>Dalbergieae</taxon>
        <taxon>Pterocarpus clade</taxon>
        <taxon>Stylosanthes</taxon>
    </lineage>
</organism>
<evidence type="ECO:0000313" key="7">
    <source>
        <dbReference type="EMBL" id="MED6204235.1"/>
    </source>
</evidence>
<dbReference type="Pfam" id="PF02902">
    <property type="entry name" value="Peptidase_C48"/>
    <property type="match status" value="1"/>
</dbReference>
<protein>
    <recommendedName>
        <fullName evidence="9">Ubiquitin-like protease family profile domain-containing protein</fullName>
    </recommendedName>
</protein>